<organism evidence="1 2">
    <name type="scientific">Tumebacillus flagellatus</name>
    <dbReference type="NCBI Taxonomy" id="1157490"/>
    <lineage>
        <taxon>Bacteria</taxon>
        <taxon>Bacillati</taxon>
        <taxon>Bacillota</taxon>
        <taxon>Bacilli</taxon>
        <taxon>Bacillales</taxon>
        <taxon>Alicyclobacillaceae</taxon>
        <taxon>Tumebacillus</taxon>
    </lineage>
</organism>
<dbReference type="EMBL" id="JMIR01000024">
    <property type="protein sequence ID" value="KEO82273.1"/>
    <property type="molecule type" value="Genomic_DNA"/>
</dbReference>
<sequence>MDDLLMFLGVMSALSASAQTMTQQMRRRFKVFRLEHSKEFDELEEELKKHKIGKLHCNIHLLCGVNGAVLAACANIHPLSFLKLEPLWTNLQPWLSNLIDFSVAGVLVAYGGPWFHEVLGILREYKKSLRGATS</sequence>
<dbReference type="Proteomes" id="UP000027931">
    <property type="component" value="Unassembled WGS sequence"/>
</dbReference>
<dbReference type="RefSeq" id="WP_038090685.1">
    <property type="nucleotide sequence ID" value="NZ_JMIR01000024.1"/>
</dbReference>
<keyword evidence="2" id="KW-1185">Reference proteome</keyword>
<gene>
    <name evidence="1" type="ORF">EL26_15935</name>
</gene>
<evidence type="ECO:0000313" key="1">
    <source>
        <dbReference type="EMBL" id="KEO82273.1"/>
    </source>
</evidence>
<name>A0A074LR23_9BACL</name>
<dbReference type="STRING" id="1157490.EL26_15935"/>
<accession>A0A074LR23</accession>
<comment type="caution">
    <text evidence="1">The sequence shown here is derived from an EMBL/GenBank/DDBJ whole genome shotgun (WGS) entry which is preliminary data.</text>
</comment>
<dbReference type="OrthoDB" id="1724520at2"/>
<protein>
    <submittedName>
        <fullName evidence="1">Uncharacterized protein</fullName>
    </submittedName>
</protein>
<evidence type="ECO:0000313" key="2">
    <source>
        <dbReference type="Proteomes" id="UP000027931"/>
    </source>
</evidence>
<dbReference type="AlphaFoldDB" id="A0A074LR23"/>
<proteinExistence type="predicted"/>
<reference evidence="1 2" key="1">
    <citation type="journal article" date="2013" name="Int. J. Syst. Evol. Microbiol.">
        <title>Tumebacillus flagellatus sp. nov., an alpha-amylase/pullulanase-producing bacterium isolated from cassava wastewater.</title>
        <authorList>
            <person name="Wang Q."/>
            <person name="Xie N."/>
            <person name="Qin Y."/>
            <person name="Shen N."/>
            <person name="Zhu J."/>
            <person name="Mi H."/>
            <person name="Huang R."/>
        </authorList>
    </citation>
    <scope>NUCLEOTIDE SEQUENCE [LARGE SCALE GENOMIC DNA]</scope>
    <source>
        <strain evidence="1 2">GST4</strain>
    </source>
</reference>